<proteinExistence type="predicted"/>
<keyword evidence="3" id="KW-1185">Reference proteome</keyword>
<comment type="caution">
    <text evidence="2">The sequence shown here is derived from an EMBL/GenBank/DDBJ whole genome shotgun (WGS) entry which is preliminary data.</text>
</comment>
<feature type="compositionally biased region" description="Polar residues" evidence="1">
    <location>
        <begin position="125"/>
        <end position="150"/>
    </location>
</feature>
<feature type="compositionally biased region" description="Low complexity" evidence="1">
    <location>
        <begin position="70"/>
        <end position="92"/>
    </location>
</feature>
<feature type="compositionally biased region" description="Polar residues" evidence="1">
    <location>
        <begin position="179"/>
        <end position="199"/>
    </location>
</feature>
<dbReference type="EMBL" id="JAVRRD010000027">
    <property type="protein sequence ID" value="KAK5047129.1"/>
    <property type="molecule type" value="Genomic_DNA"/>
</dbReference>
<evidence type="ECO:0000313" key="2">
    <source>
        <dbReference type="EMBL" id="KAK5047129.1"/>
    </source>
</evidence>
<dbReference type="Proteomes" id="UP001358417">
    <property type="component" value="Unassembled WGS sequence"/>
</dbReference>
<gene>
    <name evidence="2" type="ORF">LTR84_007072</name>
</gene>
<dbReference type="RefSeq" id="XP_064702696.1">
    <property type="nucleotide sequence ID" value="XM_064850627.1"/>
</dbReference>
<feature type="region of interest" description="Disordered" evidence="1">
    <location>
        <begin position="125"/>
        <end position="162"/>
    </location>
</feature>
<feature type="compositionally biased region" description="Low complexity" evidence="1">
    <location>
        <begin position="201"/>
        <end position="234"/>
    </location>
</feature>
<feature type="region of interest" description="Disordered" evidence="1">
    <location>
        <begin position="179"/>
        <end position="349"/>
    </location>
</feature>
<sequence length="437" mass="45339">MRAQSWAYGLIAFSGAFASKLESPNDGSCAIVVTESYGQPVWNPTAALPEQSIFWSAWTPAAHGSSILKTKTSATASGKPSSTKTPTASTTGFSGWSGHQGNSGMDPSKIASYREVWSSRQAHNLKTSTSSAGIGQQPWSDWYQSTKPSVTTTTSSSGTGWQWQTKSSIISSHASYTRSQGRTSSISSTTAAHFSSTGPHSWHSSPVSPTSPSSTRSSGVSSSSSATSYSWPHTTIVSSTRLSTTSTPPSTSSSGTTTSTITSETTSSTSTSSETTTTASTTTSDATTSTTTSATTTSTTTSDTTTSTTTSDTTTSTTTTTTTTETTTTTTTTTATTTTTTAPPTPSSCNIEGYNSGAPVEDFYDSSTPVSYAECRQYCTVNHPDTVSVGFGLDFGTTYSCACYNSPVDDYVTRGSTGYFFSDVTCPVSDDSTTSTI</sequence>
<feature type="compositionally biased region" description="Low complexity" evidence="1">
    <location>
        <begin position="243"/>
        <end position="342"/>
    </location>
</feature>
<reference evidence="2 3" key="1">
    <citation type="submission" date="2023-08" db="EMBL/GenBank/DDBJ databases">
        <title>Black Yeasts Isolated from many extreme environments.</title>
        <authorList>
            <person name="Coleine C."/>
            <person name="Stajich J.E."/>
            <person name="Selbmann L."/>
        </authorList>
    </citation>
    <scope>NUCLEOTIDE SEQUENCE [LARGE SCALE GENOMIC DNA]</scope>
    <source>
        <strain evidence="2 3">CCFEE 5792</strain>
    </source>
</reference>
<feature type="compositionally biased region" description="Low complexity" evidence="1">
    <location>
        <begin position="151"/>
        <end position="162"/>
    </location>
</feature>
<dbReference type="GeneID" id="89975240"/>
<dbReference type="AlphaFoldDB" id="A0AAV9N2Y7"/>
<evidence type="ECO:0000313" key="3">
    <source>
        <dbReference type="Proteomes" id="UP001358417"/>
    </source>
</evidence>
<evidence type="ECO:0000256" key="1">
    <source>
        <dbReference type="SAM" id="MobiDB-lite"/>
    </source>
</evidence>
<evidence type="ECO:0008006" key="4">
    <source>
        <dbReference type="Google" id="ProtNLM"/>
    </source>
</evidence>
<accession>A0AAV9N2Y7</accession>
<feature type="region of interest" description="Disordered" evidence="1">
    <location>
        <begin position="70"/>
        <end position="108"/>
    </location>
</feature>
<feature type="compositionally biased region" description="Polar residues" evidence="1">
    <location>
        <begin position="93"/>
        <end position="105"/>
    </location>
</feature>
<organism evidence="2 3">
    <name type="scientific">Exophiala bonariae</name>
    <dbReference type="NCBI Taxonomy" id="1690606"/>
    <lineage>
        <taxon>Eukaryota</taxon>
        <taxon>Fungi</taxon>
        <taxon>Dikarya</taxon>
        <taxon>Ascomycota</taxon>
        <taxon>Pezizomycotina</taxon>
        <taxon>Eurotiomycetes</taxon>
        <taxon>Chaetothyriomycetidae</taxon>
        <taxon>Chaetothyriales</taxon>
        <taxon>Herpotrichiellaceae</taxon>
        <taxon>Exophiala</taxon>
    </lineage>
</organism>
<name>A0AAV9N2Y7_9EURO</name>
<protein>
    <recommendedName>
        <fullName evidence="4">WSC domain-containing protein</fullName>
    </recommendedName>
</protein>